<dbReference type="Proteomes" id="UP000078200">
    <property type="component" value="Unassembled WGS sequence"/>
</dbReference>
<keyword evidence="2" id="KW-0853">WD repeat</keyword>
<evidence type="ECO:0000259" key="4">
    <source>
        <dbReference type="Pfam" id="PF01408"/>
    </source>
</evidence>
<evidence type="ECO:0000256" key="3">
    <source>
        <dbReference type="SAM" id="Coils"/>
    </source>
</evidence>
<dbReference type="InterPro" id="IPR036322">
    <property type="entry name" value="WD40_repeat_dom_sf"/>
</dbReference>
<dbReference type="InterPro" id="IPR052993">
    <property type="entry name" value="CFA-57"/>
</dbReference>
<feature type="repeat" description="WD" evidence="2">
    <location>
        <begin position="490"/>
        <end position="531"/>
    </location>
</feature>
<name>A0A1A9VIG7_GLOAU</name>
<evidence type="ECO:0000256" key="2">
    <source>
        <dbReference type="PROSITE-ProRule" id="PRU00221"/>
    </source>
</evidence>
<dbReference type="PANTHER" id="PTHR32215:SF0">
    <property type="entry name" value="CILIA- AND FLAGELLA-ASSOCIATED PROTEIN 57"/>
    <property type="match status" value="1"/>
</dbReference>
<dbReference type="InterPro" id="IPR055170">
    <property type="entry name" value="GFO_IDH_MocA-like_dom"/>
</dbReference>
<organism evidence="6 7">
    <name type="scientific">Glossina austeni</name>
    <name type="common">Savannah tsetse fly</name>
    <dbReference type="NCBI Taxonomy" id="7395"/>
    <lineage>
        <taxon>Eukaryota</taxon>
        <taxon>Metazoa</taxon>
        <taxon>Ecdysozoa</taxon>
        <taxon>Arthropoda</taxon>
        <taxon>Hexapoda</taxon>
        <taxon>Insecta</taxon>
        <taxon>Pterygota</taxon>
        <taxon>Neoptera</taxon>
        <taxon>Endopterygota</taxon>
        <taxon>Diptera</taxon>
        <taxon>Brachycera</taxon>
        <taxon>Muscomorpha</taxon>
        <taxon>Hippoboscoidea</taxon>
        <taxon>Glossinidae</taxon>
        <taxon>Glossina</taxon>
    </lineage>
</organism>
<feature type="repeat" description="WD" evidence="2">
    <location>
        <begin position="367"/>
        <end position="408"/>
    </location>
</feature>
<dbReference type="SUPFAM" id="SSF55347">
    <property type="entry name" value="Glyceraldehyde-3-phosphate dehydrogenase-like, C-terminal domain"/>
    <property type="match status" value="1"/>
</dbReference>
<dbReference type="Pfam" id="PF00400">
    <property type="entry name" value="WD40"/>
    <property type="match status" value="1"/>
</dbReference>
<feature type="coiled-coil region" evidence="3">
    <location>
        <begin position="729"/>
        <end position="774"/>
    </location>
</feature>
<evidence type="ECO:0000313" key="6">
    <source>
        <dbReference type="EnsemblMetazoa" id="GAUT038528-PA"/>
    </source>
</evidence>
<dbReference type="STRING" id="7395.A0A1A9VIG7"/>
<dbReference type="InterPro" id="IPR036291">
    <property type="entry name" value="NAD(P)-bd_dom_sf"/>
</dbReference>
<dbReference type="InterPro" id="IPR001680">
    <property type="entry name" value="WD40_rpt"/>
</dbReference>
<dbReference type="PROSITE" id="PS50082">
    <property type="entry name" value="WD_REPEATS_2"/>
    <property type="match status" value="2"/>
</dbReference>
<comment type="similarity">
    <text evidence="1">Belongs to the Gfo/Idh/MocA family.</text>
</comment>
<dbReference type="InterPro" id="IPR000683">
    <property type="entry name" value="Gfo/Idh/MocA-like_OxRdtase_N"/>
</dbReference>
<dbReference type="SMART" id="SM00320">
    <property type="entry name" value="WD40"/>
    <property type="match status" value="5"/>
</dbReference>
<dbReference type="Pfam" id="PF22725">
    <property type="entry name" value="GFO_IDH_MocA_C3"/>
    <property type="match status" value="1"/>
</dbReference>
<dbReference type="EnsemblMetazoa" id="GAUT038528-RA">
    <property type="protein sequence ID" value="GAUT038528-PA"/>
    <property type="gene ID" value="GAUT038528"/>
</dbReference>
<dbReference type="FunFam" id="1.10.287.1490:FF:000014">
    <property type="entry name" value="AGAP008095-PA"/>
    <property type="match status" value="1"/>
</dbReference>
<dbReference type="Gene3D" id="1.10.287.1490">
    <property type="match status" value="1"/>
</dbReference>
<dbReference type="Gene3D" id="2.130.10.10">
    <property type="entry name" value="YVTN repeat-like/Quinoprotein amine dehydrogenase"/>
    <property type="match status" value="2"/>
</dbReference>
<dbReference type="VEuPathDB" id="VectorBase:GAUT038528"/>
<dbReference type="InterPro" id="IPR015943">
    <property type="entry name" value="WD40/YVTN_repeat-like_dom_sf"/>
</dbReference>
<dbReference type="Pfam" id="PF01408">
    <property type="entry name" value="GFO_IDH_MocA"/>
    <property type="match status" value="1"/>
</dbReference>
<keyword evidence="3" id="KW-0175">Coiled coil</keyword>
<feature type="domain" description="GFO/IDH/MocA-like oxidoreductase" evidence="5">
    <location>
        <begin position="1270"/>
        <end position="1403"/>
    </location>
</feature>
<feature type="coiled-coil region" evidence="3">
    <location>
        <begin position="884"/>
        <end position="1016"/>
    </location>
</feature>
<evidence type="ECO:0000313" key="7">
    <source>
        <dbReference type="Proteomes" id="UP000078200"/>
    </source>
</evidence>
<dbReference type="SUPFAM" id="SSF51735">
    <property type="entry name" value="NAD(P)-binding Rossmann-fold domains"/>
    <property type="match status" value="1"/>
</dbReference>
<protein>
    <submittedName>
        <fullName evidence="6">Uncharacterized protein</fullName>
    </submittedName>
</protein>
<evidence type="ECO:0000259" key="5">
    <source>
        <dbReference type="Pfam" id="PF22725"/>
    </source>
</evidence>
<accession>A0A1A9VIG7</accession>
<feature type="domain" description="Gfo/Idh/MocA-like oxidoreductase N-terminal" evidence="4">
    <location>
        <begin position="1145"/>
        <end position="1251"/>
    </location>
</feature>
<keyword evidence="7" id="KW-1185">Reference proteome</keyword>
<dbReference type="PROSITE" id="PS50294">
    <property type="entry name" value="WD_REPEATS_REGION"/>
    <property type="match status" value="1"/>
</dbReference>
<dbReference type="Gene3D" id="3.30.360.10">
    <property type="entry name" value="Dihydrodipicolinate Reductase, domain 2"/>
    <property type="match status" value="1"/>
</dbReference>
<dbReference type="Gene3D" id="3.40.50.720">
    <property type="entry name" value="NAD(P)-binding Rossmann-like Domain"/>
    <property type="match status" value="1"/>
</dbReference>
<dbReference type="GO" id="GO:0000166">
    <property type="term" value="F:nucleotide binding"/>
    <property type="evidence" value="ECO:0007669"/>
    <property type="project" value="InterPro"/>
</dbReference>
<reference evidence="6" key="1">
    <citation type="submission" date="2020-05" db="UniProtKB">
        <authorList>
            <consortium name="EnsemblMetazoa"/>
        </authorList>
    </citation>
    <scope>IDENTIFICATION</scope>
    <source>
        <strain evidence="6">TTRI</strain>
    </source>
</reference>
<dbReference type="PANTHER" id="PTHR32215">
    <property type="entry name" value="CILIA- AND FLAGELLA-ASSOCIATED PROTEIN 57"/>
    <property type="match status" value="1"/>
</dbReference>
<dbReference type="SUPFAM" id="SSF50978">
    <property type="entry name" value="WD40 repeat-like"/>
    <property type="match status" value="2"/>
</dbReference>
<sequence length="1545" mass="176734">MDEEDVISAGVGLRPKTIYGLRIDVLGNIQFNLQQEVIYPVEGVLAFHDFVNNKQRFLRLPEETVPLLIQISPHRKILAVLEQTKLGKSISIYDLASLKKRRVLELPGTSKNAQVGQIIFTFDSRALLVLTKPPDGRIYLLMLDRTNTIVDSRAAPPASRSIAECVAGSPQDVNMFAVGGYHLLTLMTKSERGFNISNNLKCHYHITSMTFMSFDLLIVGTTHNELILIENGEFKLVQKASEAEVIDLLIDQETFDRENEHRIYTTEKLADTRVVCMTSFSRGFAFAISNRVYVFERVSKFKYERKTVLTVPVTLFAENLYKISNLAIDSKQETVIVTTRHPQIYVGILIVPETLKTKYLTFTPLGALLHIGEIVDVSVCSWKPIIMTASSDQTIRIWNYETEKVELVRKFQVDVNIVELHPSGLKAAIGFSDQLRITHIYMDELNIVKTYNLPRCKDVKYSNFGHLMAAAFDNTIAISSVYNLEIVIRLKGHNGIVLSVAWSKTDKYLFSGGAEGAIYQWEVESGNRLQEIVQKGTEYVSVRSTFNEPLSIYAATDSGLLREFKNSELVREIVVPSHSKCRLTDLCITRSDLIMFVANEVGDLFNVQLPLMDAGGGSCTNFRFFVTAIHKLRFSYDGTLLIAITKGGTLSIWAMENIEGKVAAMDQDLLRSQEVLIPRNILSEKNDQIINLELRLRQQAEEFQYQLSQNEIFDGQQLAEVHKSYCYALEELKRMNNEIEERHTEEMNLITFQIQDLKEEHKKQLNNLATQYSERMLIEYQKFSKLRESMLELRESYEGKLKKSAGTLQDTVEGLELDYKKQLDERKGLIRDLMKEMEDKKVEFIAYCRQVEVENDRNMVETQIEYEKCLTTERNETQLWRGRAGVLQKKYDTLTKEVDNLLEEVEVLKEEQIKSQRNIAKLNRNIEDLQKDISDRDYAINSKEKRIQELLHKNQELDKYKQVLNHKIAELKAQIEPREFQINDKRKHILEMEHELAGLNQNNAQLELQLKELKDKYISNVADLKLERHRARAARECIQNICTEIYHVANHINSPSQLKVAVKNLFQRHASDDELKRFISLDANVRDEFQRQRGQIERVLEIYKHRSEDRDEKRKYEKIFKENVLLLEEVDKLREDNHAEMLPGVGVFGTGTISKVLVPILREKGFEIKALWGRTVKEAEEFSSSQNIAFFTNKIDDVLLRKDVDLVFVVCQPFLHAEISVKALGIGKHVVCDKPMSLNQSDAMKMVRAAQYYPTLISLVNHSLRFLPAFTHMKRCLQDGMIGPMSEISLIDVRVQLGTIFPDKYDWMCDAAMGGGALNLVGSHVIDLVSFLLKQHVVRVHGVVKSYTKSTPGINGIRQISAPDFCNFQMELINGTLITTSIQSHTVPAKTFSQEVLICGSLGKHNLSKHYTISHIPFLGHLVVRGGDLFLFKSKGETTQKEEAVYVDVQDLHFATSETLLPRLYIKGLCKMVGALKESFASKESNWIKEPVQAAANFEDGLYVQAVLEAIRKSSETKSWQRVQINSDSPSNHDQIMRFARMSTM</sequence>
<proteinExistence type="inferred from homology"/>
<evidence type="ECO:0000256" key="1">
    <source>
        <dbReference type="ARBA" id="ARBA00010928"/>
    </source>
</evidence>